<dbReference type="InterPro" id="IPR015422">
    <property type="entry name" value="PyrdxlP-dep_Trfase_small"/>
</dbReference>
<feature type="domain" description="Aminotransferase class V" evidence="10">
    <location>
        <begin position="30"/>
        <end position="334"/>
    </location>
</feature>
<dbReference type="GO" id="GO:0004760">
    <property type="term" value="F:L-serine-pyruvate transaminase activity"/>
    <property type="evidence" value="ECO:0007669"/>
    <property type="project" value="TreeGrafter"/>
</dbReference>
<dbReference type="Gene3D" id="3.40.640.10">
    <property type="entry name" value="Type I PLP-dependent aspartate aminotransferase-like (Major domain)"/>
    <property type="match status" value="1"/>
</dbReference>
<feature type="binding site" evidence="6">
    <location>
        <position position="339"/>
    </location>
    <ligand>
        <name>substrate</name>
    </ligand>
</feature>
<gene>
    <name evidence="11" type="ORF">QF206_06500</name>
</gene>
<dbReference type="Proteomes" id="UP001321506">
    <property type="component" value="Unassembled WGS sequence"/>
</dbReference>
<dbReference type="InterPro" id="IPR024169">
    <property type="entry name" value="SP_NH2Trfase/AEP_transaminase"/>
</dbReference>
<comment type="cofactor">
    <cofactor evidence="1 7 9">
        <name>pyridoxal 5'-phosphate</name>
        <dbReference type="ChEBI" id="CHEBI:597326"/>
    </cofactor>
</comment>
<protein>
    <submittedName>
        <fullName evidence="11">Alanine--glyoxylate aminotransferase family protein</fullName>
    </submittedName>
</protein>
<evidence type="ECO:0000256" key="1">
    <source>
        <dbReference type="ARBA" id="ARBA00001933"/>
    </source>
</evidence>
<sequence>MSTAPLDFTLSAGPTMATPRTLAALGSPIVYHYDPEFIATFHRAEEKAAKVFKTTNDIVLMQGEAIVGLEAAARAMTRPGMKVLNLAQGVFGKGMGYWLTSFGAELHEIEVPYNEAVSPQAVEEYLQQNPGIELVTAVHSETPSGTVTDCSKIGPIAAKYGAMTLIDAVSSIGGLEFETDEWQIDVVVTGAQKCLGGPPGIALLAISDRAWERILDNPNSPRDSYVSLVDWKLKWKQNEAFPYTPSVSDVHGVESVLDQVLEEGLEQAIARHAAAARATRAGVRAMGLELWAASDEIAADCVTSVRLPDSVDHVEARTHIRNNYGVMLSSGQGAGNLLRLAHMGPSARGMYPIVGLAAMGQGLRDLGMQVDIGAGIDAALTEIAATRQAAAV</sequence>
<dbReference type="InterPro" id="IPR015424">
    <property type="entry name" value="PyrdxlP-dep_Trfase"/>
</dbReference>
<evidence type="ECO:0000256" key="9">
    <source>
        <dbReference type="RuleBase" id="RU004504"/>
    </source>
</evidence>
<evidence type="ECO:0000256" key="4">
    <source>
        <dbReference type="ARBA" id="ARBA00022679"/>
    </source>
</evidence>
<evidence type="ECO:0000313" key="11">
    <source>
        <dbReference type="EMBL" id="MDI2098613.1"/>
    </source>
</evidence>
<dbReference type="InterPro" id="IPR015421">
    <property type="entry name" value="PyrdxlP-dep_Trfase_major"/>
</dbReference>
<dbReference type="Gene3D" id="3.90.1150.10">
    <property type="entry name" value="Aspartate Aminotransferase, domain 1"/>
    <property type="match status" value="1"/>
</dbReference>
<dbReference type="InterPro" id="IPR000192">
    <property type="entry name" value="Aminotrans_V_dom"/>
</dbReference>
<dbReference type="RefSeq" id="WP_281488397.1">
    <property type="nucleotide sequence ID" value="NZ_JASATX010000002.1"/>
</dbReference>
<dbReference type="EMBL" id="JASATX010000002">
    <property type="protein sequence ID" value="MDI2098613.1"/>
    <property type="molecule type" value="Genomic_DNA"/>
</dbReference>
<dbReference type="PROSITE" id="PS00595">
    <property type="entry name" value="AA_TRANSFER_CLASS_5"/>
    <property type="match status" value="1"/>
</dbReference>
<evidence type="ECO:0000256" key="6">
    <source>
        <dbReference type="PIRSR" id="PIRSR000524-1"/>
    </source>
</evidence>
<dbReference type="SUPFAM" id="SSF53383">
    <property type="entry name" value="PLP-dependent transferases"/>
    <property type="match status" value="1"/>
</dbReference>
<evidence type="ECO:0000259" key="10">
    <source>
        <dbReference type="Pfam" id="PF00266"/>
    </source>
</evidence>
<dbReference type="PANTHER" id="PTHR21152">
    <property type="entry name" value="AMINOTRANSFERASE CLASS V"/>
    <property type="match status" value="1"/>
</dbReference>
<keyword evidence="3 11" id="KW-0032">Aminotransferase</keyword>
<dbReference type="AlphaFoldDB" id="A0AAW6TA22"/>
<feature type="modified residue" description="N6-(pyridoxal phosphate)lysine" evidence="7">
    <location>
        <position position="193"/>
    </location>
</feature>
<dbReference type="PANTHER" id="PTHR21152:SF24">
    <property type="entry name" value="ALANINE--GLYOXYLATE AMINOTRANSFERASE 1"/>
    <property type="match status" value="1"/>
</dbReference>
<keyword evidence="12" id="KW-1185">Reference proteome</keyword>
<comment type="caution">
    <text evidence="11">The sequence shown here is derived from an EMBL/GenBank/DDBJ whole genome shotgun (WGS) entry which is preliminary data.</text>
</comment>
<dbReference type="PIRSF" id="PIRSF000524">
    <property type="entry name" value="SPT"/>
    <property type="match status" value="1"/>
</dbReference>
<evidence type="ECO:0000256" key="3">
    <source>
        <dbReference type="ARBA" id="ARBA00022576"/>
    </source>
</evidence>
<keyword evidence="5 7" id="KW-0663">Pyridoxal phosphate</keyword>
<dbReference type="GO" id="GO:0019265">
    <property type="term" value="P:glycine biosynthetic process, by transamination of glyoxylate"/>
    <property type="evidence" value="ECO:0007669"/>
    <property type="project" value="TreeGrafter"/>
</dbReference>
<dbReference type="InterPro" id="IPR020578">
    <property type="entry name" value="Aminotrans_V_PyrdxlP_BS"/>
</dbReference>
<proteinExistence type="inferred from homology"/>
<evidence type="ECO:0000256" key="7">
    <source>
        <dbReference type="PIRSR" id="PIRSR000524-50"/>
    </source>
</evidence>
<evidence type="ECO:0000313" key="12">
    <source>
        <dbReference type="Proteomes" id="UP001321506"/>
    </source>
</evidence>
<dbReference type="Pfam" id="PF00266">
    <property type="entry name" value="Aminotran_5"/>
    <property type="match status" value="1"/>
</dbReference>
<organism evidence="11 12">
    <name type="scientific">Ruicaihuangia caeni</name>
    <dbReference type="NCBI Taxonomy" id="3042517"/>
    <lineage>
        <taxon>Bacteria</taxon>
        <taxon>Bacillati</taxon>
        <taxon>Actinomycetota</taxon>
        <taxon>Actinomycetes</taxon>
        <taxon>Micrococcales</taxon>
        <taxon>Microbacteriaceae</taxon>
        <taxon>Ruicaihuangia</taxon>
    </lineage>
</organism>
<evidence type="ECO:0000256" key="8">
    <source>
        <dbReference type="RuleBase" id="RU004075"/>
    </source>
</evidence>
<evidence type="ECO:0000256" key="2">
    <source>
        <dbReference type="ARBA" id="ARBA00009236"/>
    </source>
</evidence>
<dbReference type="GO" id="GO:0008453">
    <property type="term" value="F:alanine-glyoxylate transaminase activity"/>
    <property type="evidence" value="ECO:0007669"/>
    <property type="project" value="TreeGrafter"/>
</dbReference>
<evidence type="ECO:0000256" key="5">
    <source>
        <dbReference type="ARBA" id="ARBA00022898"/>
    </source>
</evidence>
<reference evidence="11 12" key="1">
    <citation type="submission" date="2023-04" db="EMBL/GenBank/DDBJ databases">
        <title>Klugiella caeni sp. nov. isolated from the sludge of biochemical tank.</title>
        <authorList>
            <person name="Geng K."/>
        </authorList>
    </citation>
    <scope>NUCLEOTIDE SEQUENCE [LARGE SCALE GENOMIC DNA]</scope>
    <source>
        <strain evidence="11 12">YN-L-19</strain>
    </source>
</reference>
<comment type="similarity">
    <text evidence="2 8">Belongs to the class-V pyridoxal-phosphate-dependent aminotransferase family.</text>
</comment>
<accession>A0AAW6TA22</accession>
<keyword evidence="4" id="KW-0808">Transferase</keyword>
<name>A0AAW6TA22_9MICO</name>